<keyword evidence="4" id="KW-1185">Reference proteome</keyword>
<proteinExistence type="predicted"/>
<accession>A0A6L5YE55</accession>
<evidence type="ECO:0000256" key="1">
    <source>
        <dbReference type="SAM" id="SignalP"/>
    </source>
</evidence>
<evidence type="ECO:0000259" key="2">
    <source>
        <dbReference type="PROSITE" id="PS50983"/>
    </source>
</evidence>
<name>A0A6L5YE55_9BACT</name>
<dbReference type="PANTHER" id="PTHR30535:SF7">
    <property type="entry name" value="IRON(III) DICITRATE-BINDING PROTEIN"/>
    <property type="match status" value="1"/>
</dbReference>
<dbReference type="PANTHER" id="PTHR30535">
    <property type="entry name" value="VITAMIN B12-BINDING PROTEIN"/>
    <property type="match status" value="1"/>
</dbReference>
<evidence type="ECO:0000313" key="3">
    <source>
        <dbReference type="EMBL" id="MST56430.1"/>
    </source>
</evidence>
<feature type="signal peptide" evidence="1">
    <location>
        <begin position="1"/>
        <end position="23"/>
    </location>
</feature>
<feature type="chain" id="PRO_5026905243" evidence="1">
    <location>
        <begin position="24"/>
        <end position="337"/>
    </location>
</feature>
<gene>
    <name evidence="3" type="ORF">FYJ74_10365</name>
</gene>
<dbReference type="AlphaFoldDB" id="A0A6L5YE55"/>
<dbReference type="PROSITE" id="PS50983">
    <property type="entry name" value="FE_B12_PBP"/>
    <property type="match status" value="1"/>
</dbReference>
<organism evidence="3 4">
    <name type="scientific">Pyramidobacter porci</name>
    <dbReference type="NCBI Taxonomy" id="2605789"/>
    <lineage>
        <taxon>Bacteria</taxon>
        <taxon>Thermotogati</taxon>
        <taxon>Synergistota</taxon>
        <taxon>Synergistia</taxon>
        <taxon>Synergistales</taxon>
        <taxon>Dethiosulfovibrionaceae</taxon>
        <taxon>Pyramidobacter</taxon>
    </lineage>
</organism>
<feature type="domain" description="Fe/B12 periplasmic-binding" evidence="2">
    <location>
        <begin position="48"/>
        <end position="337"/>
    </location>
</feature>
<dbReference type="SUPFAM" id="SSF53807">
    <property type="entry name" value="Helical backbone' metal receptor"/>
    <property type="match status" value="1"/>
</dbReference>
<dbReference type="EMBL" id="VUNH01000012">
    <property type="protein sequence ID" value="MST56430.1"/>
    <property type="molecule type" value="Genomic_DNA"/>
</dbReference>
<dbReference type="RefSeq" id="WP_154529511.1">
    <property type="nucleotide sequence ID" value="NZ_VUNH01000012.1"/>
</dbReference>
<dbReference type="InterPro" id="IPR002491">
    <property type="entry name" value="ABC_transptr_periplasmic_BD"/>
</dbReference>
<dbReference type="Proteomes" id="UP000473699">
    <property type="component" value="Unassembled WGS sequence"/>
</dbReference>
<comment type="caution">
    <text evidence="3">The sequence shown here is derived from an EMBL/GenBank/DDBJ whole genome shotgun (WGS) entry which is preliminary data.</text>
</comment>
<dbReference type="Gene3D" id="3.40.50.1980">
    <property type="entry name" value="Nitrogenase molybdenum iron protein domain"/>
    <property type="match status" value="2"/>
</dbReference>
<reference evidence="3 4" key="1">
    <citation type="submission" date="2019-08" db="EMBL/GenBank/DDBJ databases">
        <title>In-depth cultivation of the pig gut microbiome towards novel bacterial diversity and tailored functional studies.</title>
        <authorList>
            <person name="Wylensek D."/>
            <person name="Hitch T.C.A."/>
            <person name="Clavel T."/>
        </authorList>
    </citation>
    <scope>NUCLEOTIDE SEQUENCE [LARGE SCALE GENOMIC DNA]</scope>
    <source>
        <strain evidence="3 4">SM-530-WT-4B</strain>
    </source>
</reference>
<evidence type="ECO:0000313" key="4">
    <source>
        <dbReference type="Proteomes" id="UP000473699"/>
    </source>
</evidence>
<dbReference type="InterPro" id="IPR050902">
    <property type="entry name" value="ABC_Transporter_SBP"/>
</dbReference>
<protein>
    <submittedName>
        <fullName evidence="3">ABC transporter substrate-binding protein</fullName>
    </submittedName>
</protein>
<sequence length="337" mass="36649">MKKILRSFLAAAASLAMAAASFAAETVYPVTVDNGNRRLVFEKAPERVVTNGDSNIIELMFALGLEGRVIGYAGFNPKRMTVSDKYVERLSRLKMISDDYITLEQLVGANPDMFLSGYFYGLDIPGDTTGSAITPEELDKYGIKSYAITESLIRVMKKPPVSLEDTYNDVRNLGVIFNVQDEAAAVISSMKARAAAVTDKTAAVREPVNVFILRVVTDTDVAIGTAAKTVGGQAMPSALTALAGGRNVFGGVDDSWIKVSWEEVIGHNPDVIVILAYGFTIDCDKIAETLRSMPELSGVRAVKNNRIYSTRVENTYPGPRAVDGLEILAKFYHPELF</sequence>
<keyword evidence="1" id="KW-0732">Signal</keyword>
<dbReference type="Pfam" id="PF01497">
    <property type="entry name" value="Peripla_BP_2"/>
    <property type="match status" value="1"/>
</dbReference>